<comment type="caution">
    <text evidence="2">The sequence shown here is derived from an EMBL/GenBank/DDBJ whole genome shotgun (WGS) entry which is preliminary data.</text>
</comment>
<dbReference type="Proteomes" id="UP000638648">
    <property type="component" value="Unassembled WGS sequence"/>
</dbReference>
<evidence type="ECO:0000313" key="2">
    <source>
        <dbReference type="EMBL" id="MBE1611453.1"/>
    </source>
</evidence>
<evidence type="ECO:0000256" key="1">
    <source>
        <dbReference type="SAM" id="MobiDB-lite"/>
    </source>
</evidence>
<feature type="region of interest" description="Disordered" evidence="1">
    <location>
        <begin position="73"/>
        <end position="97"/>
    </location>
</feature>
<dbReference type="RefSeq" id="WP_192754666.1">
    <property type="nucleotide sequence ID" value="NZ_BAABJL010000178.1"/>
</dbReference>
<organism evidence="2 3">
    <name type="scientific">Actinopolymorpha pittospori</name>
    <dbReference type="NCBI Taxonomy" id="648752"/>
    <lineage>
        <taxon>Bacteria</taxon>
        <taxon>Bacillati</taxon>
        <taxon>Actinomycetota</taxon>
        <taxon>Actinomycetes</taxon>
        <taxon>Propionibacteriales</taxon>
        <taxon>Actinopolymorphaceae</taxon>
        <taxon>Actinopolymorpha</taxon>
    </lineage>
</organism>
<dbReference type="EMBL" id="JADBEM010000001">
    <property type="protein sequence ID" value="MBE1611453.1"/>
    <property type="molecule type" value="Genomic_DNA"/>
</dbReference>
<protein>
    <submittedName>
        <fullName evidence="2">Uncharacterized protein</fullName>
    </submittedName>
</protein>
<accession>A0A927N5P2</accession>
<gene>
    <name evidence="2" type="ORF">HEB94_008301</name>
</gene>
<sequence>MPWHVYVCDGTWAFDFAGWTREDDLLAVTREQSGDIESVLVTSDLTTFCENNDHRRPDQFWADPRPRAREYLTRFDGPGSPRGDQGAASVIGRSGIG</sequence>
<keyword evidence="3" id="KW-1185">Reference proteome</keyword>
<proteinExistence type="predicted"/>
<reference evidence="2" key="1">
    <citation type="submission" date="2020-10" db="EMBL/GenBank/DDBJ databases">
        <title>Sequencing the genomes of 1000 actinobacteria strains.</title>
        <authorList>
            <person name="Klenk H.-P."/>
        </authorList>
    </citation>
    <scope>NUCLEOTIDE SEQUENCE</scope>
    <source>
        <strain evidence="2">DSM 45354</strain>
    </source>
</reference>
<evidence type="ECO:0000313" key="3">
    <source>
        <dbReference type="Proteomes" id="UP000638648"/>
    </source>
</evidence>
<dbReference type="AlphaFoldDB" id="A0A927N5P2"/>
<name>A0A927N5P2_9ACTN</name>